<dbReference type="EMBL" id="JAWNGC010000057">
    <property type="protein sequence ID" value="MDY5155702.1"/>
    <property type="molecule type" value="Genomic_DNA"/>
</dbReference>
<reference evidence="2" key="1">
    <citation type="submission" date="2023-10" db="EMBL/GenBank/DDBJ databases">
        <title>Whole Genome based description of the genera Actinobaculum and Actinotignum reveals a complex phylogenetic relationship within the species included in the genus Actinotignum.</title>
        <authorList>
            <person name="Jensen C.S."/>
            <person name="Dargis R."/>
            <person name="Kemp M."/>
            <person name="Christensen J.J."/>
        </authorList>
    </citation>
    <scope>NUCLEOTIDE SEQUENCE</scope>
    <source>
        <strain evidence="2">SLA_B511</strain>
    </source>
</reference>
<feature type="transmembrane region" description="Helical" evidence="1">
    <location>
        <begin position="12"/>
        <end position="29"/>
    </location>
</feature>
<proteinExistence type="predicted"/>
<name>A0AAW9HSV4_9ACTO</name>
<organism evidence="2 3">
    <name type="scientific">Actinotignum urinale</name>
    <dbReference type="NCBI Taxonomy" id="190146"/>
    <lineage>
        <taxon>Bacteria</taxon>
        <taxon>Bacillati</taxon>
        <taxon>Actinomycetota</taxon>
        <taxon>Actinomycetes</taxon>
        <taxon>Actinomycetales</taxon>
        <taxon>Actinomycetaceae</taxon>
        <taxon>Actinotignum</taxon>
    </lineage>
</organism>
<protein>
    <submittedName>
        <fullName evidence="2">Uncharacterized protein</fullName>
    </submittedName>
</protein>
<dbReference type="Proteomes" id="UP001281731">
    <property type="component" value="Unassembled WGS sequence"/>
</dbReference>
<gene>
    <name evidence="2" type="ORF">R6G80_08275</name>
</gene>
<sequence>SKHSLRLFGLGLLGRLLSLFSLFGFLGLLCCRLLRLILLLADGLSGGLVISLGQSLVEDLQLVSLNGLRINAGGTLVASELLSVARALQ</sequence>
<feature type="non-terminal residue" evidence="2">
    <location>
        <position position="89"/>
    </location>
</feature>
<dbReference type="RefSeq" id="WP_320756798.1">
    <property type="nucleotide sequence ID" value="NZ_JAWNGC010000057.1"/>
</dbReference>
<dbReference type="AlphaFoldDB" id="A0AAW9HSV4"/>
<keyword evidence="1" id="KW-1133">Transmembrane helix</keyword>
<keyword evidence="1" id="KW-0812">Transmembrane</keyword>
<accession>A0AAW9HSV4</accession>
<evidence type="ECO:0000313" key="2">
    <source>
        <dbReference type="EMBL" id="MDY5155702.1"/>
    </source>
</evidence>
<evidence type="ECO:0000313" key="3">
    <source>
        <dbReference type="Proteomes" id="UP001281731"/>
    </source>
</evidence>
<keyword evidence="1" id="KW-0472">Membrane</keyword>
<evidence type="ECO:0000256" key="1">
    <source>
        <dbReference type="SAM" id="Phobius"/>
    </source>
</evidence>
<feature type="non-terminal residue" evidence="2">
    <location>
        <position position="1"/>
    </location>
</feature>
<comment type="caution">
    <text evidence="2">The sequence shown here is derived from an EMBL/GenBank/DDBJ whole genome shotgun (WGS) entry which is preliminary data.</text>
</comment>